<gene>
    <name evidence="1" type="ORF">C7Y71_010765</name>
</gene>
<proteinExistence type="predicted"/>
<dbReference type="GO" id="GO:0006313">
    <property type="term" value="P:DNA transposition"/>
    <property type="evidence" value="ECO:0007669"/>
    <property type="project" value="InterPro"/>
</dbReference>
<accession>A0A5P8E923</accession>
<sequence>MLSPLGEAVQQAWEQLPEKQAEHGNRVTVHACVCMPDHFHGVIEVLEPMAWSLGDIMQTFKAVCTSLWQRLQGLPPSVNRPISADCFSDEAPAWLREKALKCDSEGELIRTMSKRERREYYAMPGREHCPLFDENYDDTVCLNERHREAMIAYVNDNPRRAILRHALPDVMQRSLHVQIGERSYGAFGNLFLLRWANKIQVHCHRRHPDSGLPYEQTDDYARQHREWVSAIVGGGTAIVTPGISRGEQIMKNECLEKGYPLIHLQDTPITSFWKPERKRFDACADGSLLILAPWGLDEMRPVEGVPANSDYSRFHNLNTIAAEICAFTENARIIRKP</sequence>
<organism evidence="1 2">
    <name type="scientific">Pseudoprevotella muciniphila</name>
    <dbReference type="NCBI Taxonomy" id="2133944"/>
    <lineage>
        <taxon>Bacteria</taxon>
        <taxon>Pseudomonadati</taxon>
        <taxon>Bacteroidota</taxon>
        <taxon>Bacteroidia</taxon>
        <taxon>Bacteroidales</taxon>
        <taxon>Prevotellaceae</taxon>
        <taxon>Pseudoprevotella</taxon>
    </lineage>
</organism>
<dbReference type="SUPFAM" id="SSF143422">
    <property type="entry name" value="Transposase IS200-like"/>
    <property type="match status" value="1"/>
</dbReference>
<name>A0A5P8E923_9BACT</name>
<dbReference type="Gene3D" id="3.30.70.1290">
    <property type="entry name" value="Transposase IS200-like"/>
    <property type="match status" value="1"/>
</dbReference>
<dbReference type="Proteomes" id="UP000249375">
    <property type="component" value="Chromosome"/>
</dbReference>
<evidence type="ECO:0000313" key="2">
    <source>
        <dbReference type="Proteomes" id="UP000249375"/>
    </source>
</evidence>
<dbReference type="InterPro" id="IPR036515">
    <property type="entry name" value="Transposase_17_sf"/>
</dbReference>
<evidence type="ECO:0008006" key="3">
    <source>
        <dbReference type="Google" id="ProtNLM"/>
    </source>
</evidence>
<dbReference type="AlphaFoldDB" id="A0A5P8E923"/>
<dbReference type="EMBL" id="CP033459">
    <property type="protein sequence ID" value="QFQ13454.1"/>
    <property type="molecule type" value="Genomic_DNA"/>
</dbReference>
<dbReference type="KEGG" id="alq:C7Y71_010765"/>
<keyword evidence="2" id="KW-1185">Reference proteome</keyword>
<reference evidence="1 2" key="1">
    <citation type="submission" date="2018-11" db="EMBL/GenBank/DDBJ databases">
        <authorList>
            <person name="Na S.W."/>
            <person name="Baik M."/>
        </authorList>
    </citation>
    <scope>NUCLEOTIDE SEQUENCE [LARGE SCALE GENOMIC DNA]</scope>
    <source>
        <strain evidence="1 2">E39</strain>
    </source>
</reference>
<dbReference type="GO" id="GO:0003677">
    <property type="term" value="F:DNA binding"/>
    <property type="evidence" value="ECO:0007669"/>
    <property type="project" value="InterPro"/>
</dbReference>
<evidence type="ECO:0000313" key="1">
    <source>
        <dbReference type="EMBL" id="QFQ13454.1"/>
    </source>
</evidence>
<dbReference type="GO" id="GO:0004803">
    <property type="term" value="F:transposase activity"/>
    <property type="evidence" value="ECO:0007669"/>
    <property type="project" value="InterPro"/>
</dbReference>
<protein>
    <recommendedName>
        <fullName evidence="3">Transposase IS200-like domain-containing protein</fullName>
    </recommendedName>
</protein>